<dbReference type="Proteomes" id="UP000190449">
    <property type="component" value="Unassembled WGS sequence"/>
</dbReference>
<accession>A0A1T4K8Z1</accession>
<evidence type="ECO:0000313" key="2">
    <source>
        <dbReference type="EMBL" id="SJZ38881.1"/>
    </source>
</evidence>
<protein>
    <submittedName>
        <fullName evidence="2">Uncharacterized protein</fullName>
    </submittedName>
</protein>
<feature type="transmembrane region" description="Helical" evidence="1">
    <location>
        <begin position="117"/>
        <end position="139"/>
    </location>
</feature>
<sequence>MGNILIRIHTPQDALYYSFTQSVTGTLDYNGKENAPDISDYQEIESSHYFSPSWYAFLPKEFQGEIHILFQNSVDLQNADLCAFLTHVGALLLAVENKDNLLVAELLERRTEIFFKFLPLTLYIIKPVAPLALFAWLYGRFSDAEGFLKMYKENLKFPTKADAAEILFAAAFDELDPHPEKENDTEMFVRYSQKQEQGSFTIGTVGSQHHSWNSDITELDYFLKDAFVRDFENDLSRIREKKAKFISELQVSMQAEPYNPHDPNAIGVSIEDVMEKLRGNSGKSKAGYIRASGAAILRKAFPRKLAYKASLMRLGTNLYKGGFDKEGVVLRVRF</sequence>
<dbReference type="STRING" id="28122.SAMN02745108_00361"/>
<dbReference type="EMBL" id="FUWU01000004">
    <property type="protein sequence ID" value="SJZ38881.1"/>
    <property type="molecule type" value="Genomic_DNA"/>
</dbReference>
<dbReference type="Gene3D" id="3.30.70.2330">
    <property type="match status" value="1"/>
</dbReference>
<dbReference type="AlphaFoldDB" id="A0A1T4K8Z1"/>
<organism evidence="2 3">
    <name type="scientific">Fibrobacter intestinalis</name>
    <dbReference type="NCBI Taxonomy" id="28122"/>
    <lineage>
        <taxon>Bacteria</taxon>
        <taxon>Pseudomonadati</taxon>
        <taxon>Fibrobacterota</taxon>
        <taxon>Fibrobacteria</taxon>
        <taxon>Fibrobacterales</taxon>
        <taxon>Fibrobacteraceae</taxon>
        <taxon>Fibrobacter</taxon>
    </lineage>
</organism>
<keyword evidence="1" id="KW-0812">Transmembrane</keyword>
<proteinExistence type="predicted"/>
<reference evidence="2 3" key="1">
    <citation type="submission" date="2017-02" db="EMBL/GenBank/DDBJ databases">
        <authorList>
            <person name="Peterson S.W."/>
        </authorList>
    </citation>
    <scope>NUCLEOTIDE SEQUENCE [LARGE SCALE GENOMIC DNA]</scope>
    <source>
        <strain evidence="2 3">ATCC 43854</strain>
    </source>
</reference>
<keyword evidence="1" id="KW-0472">Membrane</keyword>
<evidence type="ECO:0000313" key="3">
    <source>
        <dbReference type="Proteomes" id="UP000190449"/>
    </source>
</evidence>
<keyword evidence="1" id="KW-1133">Transmembrane helix</keyword>
<name>A0A1T4K8Z1_9BACT</name>
<dbReference type="RefSeq" id="WP_078775536.1">
    <property type="nucleotide sequence ID" value="NZ_FUWU01000004.1"/>
</dbReference>
<evidence type="ECO:0000256" key="1">
    <source>
        <dbReference type="SAM" id="Phobius"/>
    </source>
</evidence>
<gene>
    <name evidence="2" type="ORF">SAMN02745108_00361</name>
</gene>